<dbReference type="AlphaFoldDB" id="A0A367YSR5"/>
<dbReference type="PANTHER" id="PTHR43649:SF31">
    <property type="entry name" value="SN-GLYCEROL-3-PHOSPHATE-BINDING PERIPLASMIC PROTEIN UGPB"/>
    <property type="match status" value="1"/>
</dbReference>
<dbReference type="EMBL" id="QOUI01000008">
    <property type="protein sequence ID" value="RCK68935.1"/>
    <property type="molecule type" value="Genomic_DNA"/>
</dbReference>
<protein>
    <submittedName>
        <fullName evidence="2">Extracellular solute-binding protein</fullName>
    </submittedName>
</protein>
<dbReference type="SUPFAM" id="SSF53850">
    <property type="entry name" value="Periplasmic binding protein-like II"/>
    <property type="match status" value="1"/>
</dbReference>
<organism evidence="2 3">
    <name type="scientific">Desertihabitans brevis</name>
    <dbReference type="NCBI Taxonomy" id="2268447"/>
    <lineage>
        <taxon>Bacteria</taxon>
        <taxon>Bacillati</taxon>
        <taxon>Actinomycetota</taxon>
        <taxon>Actinomycetes</taxon>
        <taxon>Propionibacteriales</taxon>
        <taxon>Propionibacteriaceae</taxon>
        <taxon>Desertihabitans</taxon>
    </lineage>
</organism>
<dbReference type="Gene3D" id="3.40.190.10">
    <property type="entry name" value="Periplasmic binding protein-like II"/>
    <property type="match status" value="1"/>
</dbReference>
<proteinExistence type="inferred from homology"/>
<reference evidence="2 3" key="1">
    <citation type="submission" date="2018-07" db="EMBL/GenBank/DDBJ databases">
        <title>Desertimonas flava gen. nov. sp. nov.</title>
        <authorList>
            <person name="Liu S."/>
        </authorList>
    </citation>
    <scope>NUCLEOTIDE SEQUENCE [LARGE SCALE GENOMIC DNA]</scope>
    <source>
        <strain evidence="2 3">16Sb5-5</strain>
    </source>
</reference>
<gene>
    <name evidence="2" type="ORF">DT076_13540</name>
</gene>
<accession>A0A367YSR5</accession>
<name>A0A367YSR5_9ACTN</name>
<dbReference type="Proteomes" id="UP000252770">
    <property type="component" value="Unassembled WGS sequence"/>
</dbReference>
<dbReference type="PANTHER" id="PTHR43649">
    <property type="entry name" value="ARABINOSE-BINDING PROTEIN-RELATED"/>
    <property type="match status" value="1"/>
</dbReference>
<dbReference type="PROSITE" id="PS51318">
    <property type="entry name" value="TAT"/>
    <property type="match status" value="1"/>
</dbReference>
<evidence type="ECO:0000256" key="1">
    <source>
        <dbReference type="ARBA" id="ARBA00008520"/>
    </source>
</evidence>
<evidence type="ECO:0000313" key="3">
    <source>
        <dbReference type="Proteomes" id="UP000252770"/>
    </source>
</evidence>
<dbReference type="InterPro" id="IPR050490">
    <property type="entry name" value="Bact_solute-bd_prot1"/>
</dbReference>
<dbReference type="InterPro" id="IPR006311">
    <property type="entry name" value="TAT_signal"/>
</dbReference>
<comment type="caution">
    <text evidence="2">The sequence shown here is derived from an EMBL/GenBank/DDBJ whole genome shotgun (WGS) entry which is preliminary data.</text>
</comment>
<sequence length="551" mass="60369">MSPAAFTRRQLLAGAGSSALLMGLGLSGCSGGGSEERNSAAANTAVQLPTYTPYTGVTPDLPGTEQGVDPAFRTFPTENPRSVPEVPGTGATITGLANIYFAVPPGPDSNSYWRGLNERMNTDLQLQMVSAADYQQRFATTIAGNDLPDLVQTPNGSPVPVPNLPQLLERRFTDLTEYLAGDAINEYPNLANIPTRSWRSAVYNGGIYGIPIPRGAIGAYQFIRKDLFDEVGAPTELKGYEELREAATALTDPARRRWAFGLIGQVRVILGRMNDEPNVWKEEGGTFTHRYETEEFAQTVRDLTELWDAGVIHPDAFNPANPFKQLFNAGTIAITDDGYPGWNQYILDNASNPDFELGLMPSYLRDGSGLAPWTYGSGFFSITLLTQNDDPEKIRERLRVLNYLAAPFGTEEYLYRLYGEEGVDHEKDDLGNPVLTKQGQTNTVIPIRYLADSPYTIYQPGRPDDADVQHAYQSLEIPTGKTNPAIGLYSNAAATDNATADKKFLDGVNEIVQGRQPADSLTSLVDTWRQEVGDAMRTEYQEQLQSGSAPR</sequence>
<evidence type="ECO:0000313" key="2">
    <source>
        <dbReference type="EMBL" id="RCK68935.1"/>
    </source>
</evidence>
<dbReference type="RefSeq" id="WP_114127221.1">
    <property type="nucleotide sequence ID" value="NZ_QOUI01000008.1"/>
</dbReference>
<comment type="similarity">
    <text evidence="1">Belongs to the bacterial solute-binding protein 1 family.</text>
</comment>
<keyword evidence="3" id="KW-1185">Reference proteome</keyword>